<organism evidence="3 4">
    <name type="scientific">Chaetoceros tenuissimus</name>
    <dbReference type="NCBI Taxonomy" id="426638"/>
    <lineage>
        <taxon>Eukaryota</taxon>
        <taxon>Sar</taxon>
        <taxon>Stramenopiles</taxon>
        <taxon>Ochrophyta</taxon>
        <taxon>Bacillariophyta</taxon>
        <taxon>Coscinodiscophyceae</taxon>
        <taxon>Chaetocerotophycidae</taxon>
        <taxon>Chaetocerotales</taxon>
        <taxon>Chaetocerotaceae</taxon>
        <taxon>Chaetoceros</taxon>
    </lineage>
</organism>
<evidence type="ECO:0000313" key="3">
    <source>
        <dbReference type="EMBL" id="GFH54530.1"/>
    </source>
</evidence>
<feature type="region of interest" description="Disordered" evidence="1">
    <location>
        <begin position="145"/>
        <end position="332"/>
    </location>
</feature>
<reference evidence="3 4" key="1">
    <citation type="journal article" date="2021" name="Sci. Rep.">
        <title>The genome of the diatom Chaetoceros tenuissimus carries an ancient integrated fragment of an extant virus.</title>
        <authorList>
            <person name="Hongo Y."/>
            <person name="Kimura K."/>
            <person name="Takaki Y."/>
            <person name="Yoshida Y."/>
            <person name="Baba S."/>
            <person name="Kobayashi G."/>
            <person name="Nagasaki K."/>
            <person name="Hano T."/>
            <person name="Tomaru Y."/>
        </authorList>
    </citation>
    <scope>NUCLEOTIDE SEQUENCE [LARGE SCALE GENOMIC DNA]</scope>
    <source>
        <strain evidence="3 4">NIES-3715</strain>
    </source>
</reference>
<keyword evidence="4" id="KW-1185">Reference proteome</keyword>
<feature type="compositionally biased region" description="Low complexity" evidence="1">
    <location>
        <begin position="226"/>
        <end position="251"/>
    </location>
</feature>
<gene>
    <name evidence="3" type="ORF">CTEN210_11006</name>
</gene>
<evidence type="ECO:0000256" key="1">
    <source>
        <dbReference type="SAM" id="MobiDB-lite"/>
    </source>
</evidence>
<feature type="chain" id="PRO_5041900838" description="SREBP regulating gene protein" evidence="2">
    <location>
        <begin position="22"/>
        <end position="392"/>
    </location>
</feature>
<protein>
    <recommendedName>
        <fullName evidence="5">SREBP regulating gene protein</fullName>
    </recommendedName>
</protein>
<keyword evidence="2" id="KW-0732">Signal</keyword>
<proteinExistence type="predicted"/>
<evidence type="ECO:0008006" key="5">
    <source>
        <dbReference type="Google" id="ProtNLM"/>
    </source>
</evidence>
<feature type="compositionally biased region" description="Low complexity" evidence="1">
    <location>
        <begin position="262"/>
        <end position="287"/>
    </location>
</feature>
<dbReference type="Proteomes" id="UP001054902">
    <property type="component" value="Unassembled WGS sequence"/>
</dbReference>
<evidence type="ECO:0000256" key="2">
    <source>
        <dbReference type="SAM" id="SignalP"/>
    </source>
</evidence>
<accession>A0AAD3H8Q2</accession>
<evidence type="ECO:0000313" key="4">
    <source>
        <dbReference type="Proteomes" id="UP001054902"/>
    </source>
</evidence>
<name>A0AAD3H8Q2_9STRA</name>
<dbReference type="EMBL" id="BLLK01000047">
    <property type="protein sequence ID" value="GFH54530.1"/>
    <property type="molecule type" value="Genomic_DNA"/>
</dbReference>
<feature type="compositionally biased region" description="Pro residues" evidence="1">
    <location>
        <begin position="162"/>
        <end position="187"/>
    </location>
</feature>
<feature type="compositionally biased region" description="Pro residues" evidence="1">
    <location>
        <begin position="305"/>
        <end position="328"/>
    </location>
</feature>
<sequence>MLVNKYTLALALATVVPQVAATCLNDETFTYVDGTKTRTCKNIGYVPDARERLCTLQEVADACPFSCGHCCEDNADFSWEKNNPELKPATCKWVAKRQARVNRYCEKTKTILTDPNPYNTVAITVRYGCPVTCDYCKELVPIGTTPAPTSAPTKAPTAAPVTPGPTPTQPFPAPSRPPSPMPSPFPTLRPTSSPSDAPSMVPSDIPSDSPSKVPSDEPSMLPSLTPSDSPSMVPSDVPSDSPSTIPSDEPSMVPSMEPSDQPSSLPSKEPSRSPSSIPSDQPSQVPSKEPSRSPSGNPTSSIKPSPSPSASPFGPTPAPTRAPTPAPTNAPTACDDTDGYLFPLISDSTQLKACEYVCQNLANIDTRKENYCTQPDILANCCFSCASPGCAP</sequence>
<dbReference type="AlphaFoldDB" id="A0AAD3H8Q2"/>
<feature type="compositionally biased region" description="Low complexity" evidence="1">
    <location>
        <begin position="145"/>
        <end position="161"/>
    </location>
</feature>
<comment type="caution">
    <text evidence="3">The sequence shown here is derived from an EMBL/GenBank/DDBJ whole genome shotgun (WGS) entry which is preliminary data.</text>
</comment>
<feature type="signal peptide" evidence="2">
    <location>
        <begin position="1"/>
        <end position="21"/>
    </location>
</feature>